<accession>A0AAD1XIR8</accession>
<dbReference type="AlphaFoldDB" id="A0AAD1XIR8"/>
<evidence type="ECO:0000313" key="3">
    <source>
        <dbReference type="Proteomes" id="UP001295684"/>
    </source>
</evidence>
<evidence type="ECO:0000313" key="2">
    <source>
        <dbReference type="EMBL" id="CAI2373515.1"/>
    </source>
</evidence>
<protein>
    <submittedName>
        <fullName evidence="2">Uncharacterized protein</fullName>
    </submittedName>
</protein>
<evidence type="ECO:0000256" key="1">
    <source>
        <dbReference type="SAM" id="MobiDB-lite"/>
    </source>
</evidence>
<proteinExistence type="predicted"/>
<gene>
    <name evidence="2" type="ORF">ECRASSUSDP1_LOCUS14861</name>
</gene>
<feature type="region of interest" description="Disordered" evidence="1">
    <location>
        <begin position="73"/>
        <end position="92"/>
    </location>
</feature>
<feature type="compositionally biased region" description="Basic residues" evidence="1">
    <location>
        <begin position="73"/>
        <end position="83"/>
    </location>
</feature>
<name>A0AAD1XIR8_EUPCR</name>
<dbReference type="EMBL" id="CAMPGE010014866">
    <property type="protein sequence ID" value="CAI2373515.1"/>
    <property type="molecule type" value="Genomic_DNA"/>
</dbReference>
<organism evidence="2 3">
    <name type="scientific">Euplotes crassus</name>
    <dbReference type="NCBI Taxonomy" id="5936"/>
    <lineage>
        <taxon>Eukaryota</taxon>
        <taxon>Sar</taxon>
        <taxon>Alveolata</taxon>
        <taxon>Ciliophora</taxon>
        <taxon>Intramacronucleata</taxon>
        <taxon>Spirotrichea</taxon>
        <taxon>Hypotrichia</taxon>
        <taxon>Euplotida</taxon>
        <taxon>Euplotidae</taxon>
        <taxon>Moneuplotes</taxon>
    </lineage>
</organism>
<reference evidence="2" key="1">
    <citation type="submission" date="2023-07" db="EMBL/GenBank/DDBJ databases">
        <authorList>
            <consortium name="AG Swart"/>
            <person name="Singh M."/>
            <person name="Singh A."/>
            <person name="Seah K."/>
            <person name="Emmerich C."/>
        </authorList>
    </citation>
    <scope>NUCLEOTIDE SEQUENCE</scope>
    <source>
        <strain evidence="2">DP1</strain>
    </source>
</reference>
<comment type="caution">
    <text evidence="2">The sequence shown here is derived from an EMBL/GenBank/DDBJ whole genome shotgun (WGS) entry which is preliminary data.</text>
</comment>
<keyword evidence="3" id="KW-1185">Reference proteome</keyword>
<dbReference type="Proteomes" id="UP001295684">
    <property type="component" value="Unassembled WGS sequence"/>
</dbReference>
<sequence>MRNKMNENVIKALKENSKHTEFEKEMMKFQLDAYETLRCSKFEKFAPHVNETFVSKLLYSSPEPVKEKEKIFQKRSRSLHGSRSRSPSQLRQSISCMRLSQGKLCSKPGCPGNHRDSHRCHNGKNIRNLQTSRSPKKNLGCGVQTNIQMRDLENFDLSEIKVFKTYEKMLENTSKLICKHCSVKLRPEKFYEHILLGNCQNHISKHSRKRSEVIKGNEIQYKNKEVVGTCGNWNSLNRPDKGSRKDSSLISQKTCKSNALIQIDQNSCTELGSSKDELLRYLSLNNPK</sequence>